<dbReference type="FunFam" id="1.10.8.710:FF:000004">
    <property type="entry name" value="Dynein axonemal heavy chain 6"/>
    <property type="match status" value="1"/>
</dbReference>
<evidence type="ECO:0000259" key="20">
    <source>
        <dbReference type="Pfam" id="PF12777"/>
    </source>
</evidence>
<dbReference type="FunFam" id="3.40.50.300:FF:001328">
    <property type="entry name" value="Dynein heavy chain 6, axonemal"/>
    <property type="match status" value="1"/>
</dbReference>
<evidence type="ECO:0000256" key="10">
    <source>
        <dbReference type="ARBA" id="ARBA00023054"/>
    </source>
</evidence>
<dbReference type="InterPro" id="IPR026983">
    <property type="entry name" value="DHC"/>
</dbReference>
<accession>A0A8T0G8Y4</accession>
<feature type="compositionally biased region" description="Acidic residues" evidence="16">
    <location>
        <begin position="3626"/>
        <end position="3646"/>
    </location>
</feature>
<evidence type="ECO:0000313" key="27">
    <source>
        <dbReference type="EMBL" id="KAG0554469.1"/>
    </source>
</evidence>
<dbReference type="InterPro" id="IPR035699">
    <property type="entry name" value="AAA_6"/>
</dbReference>
<dbReference type="FunFam" id="1.10.8.720:FF:000001">
    <property type="entry name" value="dynein heavy chain 7, axonemal"/>
    <property type="match status" value="1"/>
</dbReference>
<sequence>MEIQISYYPQPNVVHSPRSKRAARKRPKPLDPDKIQNLVDSVLRYQFYLDGSVHDKFITPLREAWLTKATRYIGQYSRHMVSADVYHETMITVVGELNKVYKRSMRQAILEYVLEDAEQRKELQMEGIENVLRPICTGFIGPDNTVQILPQSWRNAVAKALDSVSRIMNRLLPISIEMESHWARMYGSRLIINIETVEVYDQLPLDLKSFVAEQKSRADDKREAILKEYIPWLADKFVYAIPLNIDERGFHDAMAIQIGNQIRRLVQESIISIVSPETLKRLFGFIPRTKDEPSSKDHNSPPFFINLKNDMGKFSTEPSFKEIEDQLTSVIDYIVIQSQGIVRVDSNKIEPSKSILPHIKLDDEIVIVAKDIIRQVVQSNVPGPQKIMDHYKDFKDLFILDINQFMKEFSMLEQPLSGYTEQVDEFHARALEAEKHSANVIDSTLVRCIVTGFKQSFIDRAEEVCTRLKNHVLDAFNKSNKEIVDKYNYIAEYIAMEPTTVEEATSLKKFWSGAANEMSLLERMTLENKIREAWLEGVIHPIPDDDFAVMVAGMEWPKRVRTILNVHQKRIQDEYDHYEGAFKKKRTEFQALLDSYEDQIKIFATYGDIEMAAKLGKDMRAMHKGLEGANDVADNINAEELMFGMPLTKFPQIQVLTSAIVPFFQLWTIADAFKVNEEHWMTAKLNTLDSEKIENEVMNWFRVVFKLVRSFEDKLPEPLKVATQLKTNIERFKETLPLFQCLCNPGLRPRHFVKISEVVGFEVRNDDATHFRQLLRLNVHEHITKLQEISEFGSKEYSLERALAQMESDWQPLIFEYSLYKNTGCNILKGGPIEEAQLLLDEHIVKTQNMLASPFAAPFEEHLTRWLNSLVKLQKILSEWLRCQASWMYLEPIFGSPDIIEQMPREGSLFHVTNKVFRALMAHAEANFPRMMDAPADPDLLEQLYSSNENLDIVQKGLNHYLETKRLAFPRFFFLSNDELLEILSETKDPLRVQPFLKKCFEGINALTFQENLDITHMLSVEKEIVEFTRTTNPRAAKGNVERWLIEVERMMRETLKVVVQRAAADYAVKERGAWILIWPGMIVLCGSQMYWTSELEEAVDADGVKGLARYEKQCTMQLQELVQLVRGDLSNMERLTIGALVTIDVHARDVVTLLVELGIDSKQDFDWLSQLRYALEDGNCLVKMVNACRNYGYEYLGNSNRLVITPLTDRCYRTLMGALHLNLGGAPEGPAGTGKTETTKDLAKALAMQCVVFNCSDGLDYLAMGKFFKGLAASGAWACFDEFNRIDVEVLSVIAQQILTIQRAIMDNVSHFMFEGTYLPLIPTCTSFITMNPGYAGRAELPDNLKALFRTVAMMVPNYAMIGEITLYSFGYLEARDMARKLVATYRLCSEQLSSQDHYDYGMRAVIAVLRAAGNLKRRYRDDDESILVLRAIRDVNLPKFLSHDIPMFEGIMSDLFPGVKLPPPDYVNILIMINRNCIKFNYQNGEVFLRKILELYEMIIVRHGLMLVGYSYGAKTAAYKVLADALTDLFHEGLNDENITRYDILNPKSVTMGQLYGQFDPVSHEWTDGILAVTFRDMSVDTSPQRQWLLFDGPVDAIWIENMNTVLDDNKKLCLMSGEIIQMTSRMNLIFEVQDLAAASPATVSRCGMIYVEPVAMGWRCIFISWLQDLPELLQDPYRTQIQKLGEWLLPPTLRCVQKNCKMTIAMQEQNMIVSLLRLMLSLFEPELTDKAKAELYDDKTKIAWVDCIFLFSLVWTIGACTETAERPKFDNLLKKMLANMPPPEYAQWIETNARKVSAPFPDGKSVYDTMFSKMKGKWGLWTDLVDDTMVPFDSNFERIIVQTADSAKYTFLMDILINHNLPILFVGPTGTGKSVYVKQYLMRLDAEKWQSVFFNFSAQTSANQTQDIIDGKLIKRKPGIFGPQKGKQCVIFVDDLSMPAIEKYGAQPPIELLRQWMDHRGWYDRYELAFRSIIDVQFVSAMAPPGGGRNSVTNRYLRHFSVVCVNAFSDITMNRIFLYLVDFWMKRARYSPSITKLRTAMVTATIEIFQTVQAELLPTPEKSHYTYNLRDIGKIFLGLQYAPVELGDDSYKVIRLWANECLRVFYDRLINDFDRIWFCNLVGDMIEKHFKERFAKVYANFIHSEVKRTEITPTLLQYYMAGDFMVPGAEPSIYDEIPDEHQLLKIMQGYLEDYNEMTNNPMNLVLFQFAIQHVARICRVIKQPQGNVLLVGVGGSGRQSLARLGAFIQQFEIYQVEISKNFGMPEWRESIGIMLRKAGELDKKTMFLFVDTQIKMEGFVEDVNSLLNTGEVPNLYDGGDLGAICEGVRPRAKRVKRDGSRMELFAFFVDECAKNLRIALAFSPIGDAFRDRLRKFPSLVNCTTIDWFSAWPSSALKSVATRFLAEVNVEKKLIRELVEMTVFFHTSVQDLAIEYFKLARRYCYVTPTSFLELISSFKILLEQKQIETTNFKKRYEMGLMKLEQSANDVNAMSLELEALQPMLQKSSNEVMDLLKVISKETTEANKVKAVVLVEEAAANVKAEAASVIKLDTEAELALVMPILESALKALDTLTKNDISELKGMKSPPAGVKLVMEAVCIMKSVKPTRMKDPGGSGKMVEDYWESSKKMLTDNDFLKSLREYDKDNIAPEIILMIRPYLANPSFAPELIKKISKAAYGLCCWIGAMEAYDTAAKIVAPKVAALKAAEAEYNEVMAQLALKQADLKVVEDKLAVLDAELKGAQAKKKKVQDEADFTQTKIERANQLMTGLGGEKTRWTASAEMYGKMYIKLTGDILLCAGMVAYLGTFTPMFRDKIVDNWLTTCKARKIPCSSNFSLSLILADPVQIRAWNIAGLPKDQSSVDNGAIVSKCRRWPLMIDPQGQANKWIKNMEGAKLVITKLTDGDFLRKLENAIQFGKPVLLENVGAELDVALEPLLLRQTFKQSGSICIRLGDNVIEYSDQFHLYISTKLRNPHYSPEISAKVTLLNFMITTEGLIDQILGIAVAKERPDLEKQKNELIIQGAQNKQMLQEIEDKTLEVLSQEGNILEDETGIQVLSQSKILGEDIQEKQKVAEVTEKIIDTTRNSYVPVAFTATILYFCVAEMCNIEPMYQYSLPWFTDLFIFSIAHSEKSSDLDTRLKILTEHFIYNLYCNICRSLFEKDKILFSFVMAIRMESAAGKVDMEEFRFLLTGGIVLEAEPPKPDIPWLTEKMWGEFFRLSKFKPFMDIYQDIEPKQELWRIIFDSPSPQNEKWPEPWNECLSSFQKLCLLRCIRPDKIVLSVTNYVAGAIGQRFVEPLPLNLEACYKDSGSVVPLVFILSAGSDPMSALLKLAADNGAKLQTVSLGQGQGPVATAILKEATADGSWVALQNCHLAISWMPTFEKYWEQELTSKEKVHDNFRLWLTSYPSEHFPVAVLQNAVKMTNEPPNGLKANLTGSYLMYPISDEEFFGGCTKGKVWRRMLYGLCFFHAFVQERRKFGPLGWNIPYEFNESDLRISVRQLRMFLEEYPDSVPYKALNYLTGECNYGGRVTDDHDRRTLVTILAAYYCEEINNDDFSFSESGMFRAPPDGDYNSFLEFIKGLPAQPQPEVYGFHSNADISKENTEVNRLLASLLLAVTIEDAKEEEEEEVEEEEPTHEEEEEKHEGEHVEGEGGEAVEGEEGHVEGEATHAKKTGPMTSEEVMQNLSVDILHKLPANFDVEQAQMKYPVTYFQSMNTVLCQELERFNKLLTIIRSSLLELQKAVKGLIVMSAELELCGRTLVIGQVPTMWIAKSYPSRKPLASYIADLIERVAFLQSWVTNGMPVIYWLSAFFFTQSFLTGAKQNYARNHKIPIDTVDFEFAIEEKPEALTEPPADGVYVKGLFYDGARYDYETHELGESFNKVLFSPVPVIWMVPNEVRNFRVYPHYLCPLYKTSDRRGILATTGHSSNFVMEVKMPSTRPQAHWVKRGVAMLTQLDT</sequence>
<evidence type="ECO:0000259" key="19">
    <source>
        <dbReference type="Pfam" id="PF12774"/>
    </source>
</evidence>
<dbReference type="FunFam" id="3.40.50.300:FF:000044">
    <property type="entry name" value="Dynein heavy chain 5, axonemal"/>
    <property type="match status" value="1"/>
</dbReference>
<comment type="caution">
    <text evidence="27">The sequence shown here is derived from an EMBL/GenBank/DDBJ whole genome shotgun (WGS) entry which is preliminary data.</text>
</comment>
<dbReference type="FunFam" id="3.10.490.20:FF:000001">
    <property type="entry name" value="dynein heavy chain 7, axonemal"/>
    <property type="match status" value="1"/>
</dbReference>
<dbReference type="Gene3D" id="1.10.8.710">
    <property type="match status" value="1"/>
</dbReference>
<dbReference type="Pfam" id="PF12775">
    <property type="entry name" value="AAA_7"/>
    <property type="match status" value="1"/>
</dbReference>
<feature type="region of interest" description="Disordered" evidence="16">
    <location>
        <begin position="11"/>
        <end position="31"/>
    </location>
</feature>
<reference evidence="27" key="1">
    <citation type="submission" date="2020-06" db="EMBL/GenBank/DDBJ databases">
        <title>WGS assembly of Ceratodon purpureus strain R40.</title>
        <authorList>
            <person name="Carey S.B."/>
            <person name="Jenkins J."/>
            <person name="Shu S."/>
            <person name="Lovell J.T."/>
            <person name="Sreedasyam A."/>
            <person name="Maumus F."/>
            <person name="Tiley G.P."/>
            <person name="Fernandez-Pozo N."/>
            <person name="Barry K."/>
            <person name="Chen C."/>
            <person name="Wang M."/>
            <person name="Lipzen A."/>
            <person name="Daum C."/>
            <person name="Saski C.A."/>
            <person name="Payton A.C."/>
            <person name="Mcbreen J.C."/>
            <person name="Conrad R.E."/>
            <person name="Kollar L.M."/>
            <person name="Olsson S."/>
            <person name="Huttunen S."/>
            <person name="Landis J.B."/>
            <person name="Wickett N.J."/>
            <person name="Johnson M.G."/>
            <person name="Rensing S.A."/>
            <person name="Grimwood J."/>
            <person name="Schmutz J."/>
            <person name="Mcdaniel S.F."/>
        </authorList>
    </citation>
    <scope>NUCLEOTIDE SEQUENCE</scope>
    <source>
        <strain evidence="27">R40</strain>
    </source>
</reference>
<feature type="domain" description="Dynein 2 heavy chain 1 cytoplasmic ATPase lid" evidence="26">
    <location>
        <begin position="2034"/>
        <end position="2115"/>
    </location>
</feature>
<evidence type="ECO:0000256" key="5">
    <source>
        <dbReference type="ARBA" id="ARBA00022741"/>
    </source>
</evidence>
<dbReference type="GO" id="GO:0005524">
    <property type="term" value="F:ATP binding"/>
    <property type="evidence" value="ECO:0007669"/>
    <property type="project" value="UniProtKB-KW"/>
</dbReference>
<dbReference type="Gene3D" id="3.40.50.300">
    <property type="entry name" value="P-loop containing nucleotide triphosphate hydrolases"/>
    <property type="match status" value="5"/>
</dbReference>
<keyword evidence="5" id="KW-0547">Nucleotide-binding</keyword>
<dbReference type="GO" id="GO:0030286">
    <property type="term" value="C:dynein complex"/>
    <property type="evidence" value="ECO:0007669"/>
    <property type="project" value="UniProtKB-KW"/>
</dbReference>
<evidence type="ECO:0000259" key="25">
    <source>
        <dbReference type="Pfam" id="PF18199"/>
    </source>
</evidence>
<evidence type="ECO:0000256" key="14">
    <source>
        <dbReference type="ARBA" id="ARBA00023273"/>
    </source>
</evidence>
<keyword evidence="7" id="KW-0067">ATP-binding</keyword>
<dbReference type="InterPro" id="IPR004273">
    <property type="entry name" value="Dynein_heavy_D6_P-loop"/>
</dbReference>
<dbReference type="GO" id="GO:0005874">
    <property type="term" value="C:microtubule"/>
    <property type="evidence" value="ECO:0007669"/>
    <property type="project" value="UniProtKB-KW"/>
</dbReference>
<evidence type="ECO:0000256" key="2">
    <source>
        <dbReference type="ARBA" id="ARBA00008887"/>
    </source>
</evidence>
<evidence type="ECO:0000256" key="6">
    <source>
        <dbReference type="ARBA" id="ARBA00022794"/>
    </source>
</evidence>
<evidence type="ECO:0000256" key="3">
    <source>
        <dbReference type="ARBA" id="ARBA00022490"/>
    </source>
</evidence>
<dbReference type="FunFam" id="1.20.58.1120:FF:000005">
    <property type="entry name" value="Dynein, axonemal, heavy chain 12"/>
    <property type="match status" value="1"/>
</dbReference>
<dbReference type="Pfam" id="PF17852">
    <property type="entry name" value="Dynein_AAA_lid"/>
    <property type="match status" value="1"/>
</dbReference>
<keyword evidence="4" id="KW-0493">Microtubule</keyword>
<feature type="compositionally biased region" description="Basic residues" evidence="16">
    <location>
        <begin position="17"/>
        <end position="27"/>
    </location>
</feature>
<feature type="domain" description="Dynein heavy chain AAA lid" evidence="24">
    <location>
        <begin position="3462"/>
        <end position="3601"/>
    </location>
</feature>
<dbReference type="InterPro" id="IPR042222">
    <property type="entry name" value="Dynein_2_N"/>
</dbReference>
<evidence type="ECO:0000259" key="17">
    <source>
        <dbReference type="Pfam" id="PF03028"/>
    </source>
</evidence>
<feature type="coiled-coil region" evidence="15">
    <location>
        <begin position="2706"/>
        <end position="2768"/>
    </location>
</feature>
<dbReference type="Gene3D" id="1.10.8.1220">
    <property type="match status" value="1"/>
</dbReference>
<feature type="domain" description="Dynein heavy chain ATP-binding dynein motor region" evidence="22">
    <location>
        <begin position="2850"/>
        <end position="3069"/>
    </location>
</feature>
<keyword evidence="10 15" id="KW-0175">Coiled coil</keyword>
<dbReference type="InterPro" id="IPR042228">
    <property type="entry name" value="Dynein_linker_3"/>
</dbReference>
<dbReference type="Proteomes" id="UP000822688">
    <property type="component" value="Chromosome 12"/>
</dbReference>
<evidence type="ECO:0000256" key="4">
    <source>
        <dbReference type="ARBA" id="ARBA00022701"/>
    </source>
</evidence>
<dbReference type="GO" id="GO:0003341">
    <property type="term" value="P:cilium movement"/>
    <property type="evidence" value="ECO:0007669"/>
    <property type="project" value="UniProtKB-ARBA"/>
</dbReference>
<dbReference type="EMBL" id="CM026433">
    <property type="protein sequence ID" value="KAG0554469.1"/>
    <property type="molecule type" value="Genomic_DNA"/>
</dbReference>
<dbReference type="Pfam" id="PF22597">
    <property type="entry name" value="DYN_lid"/>
    <property type="match status" value="1"/>
</dbReference>
<dbReference type="GO" id="GO:0045505">
    <property type="term" value="F:dynein intermediate chain binding"/>
    <property type="evidence" value="ECO:0007669"/>
    <property type="project" value="InterPro"/>
</dbReference>
<evidence type="ECO:0000256" key="8">
    <source>
        <dbReference type="ARBA" id="ARBA00022846"/>
    </source>
</evidence>
<dbReference type="PANTHER" id="PTHR45703">
    <property type="entry name" value="DYNEIN HEAVY CHAIN"/>
    <property type="match status" value="1"/>
</dbReference>
<keyword evidence="9" id="KW-0243">Dynein</keyword>
<feature type="domain" description="Dynein heavy chain AAA 5 extension" evidence="23">
    <location>
        <begin position="1684"/>
        <end position="1826"/>
    </location>
</feature>
<dbReference type="InterPro" id="IPR043157">
    <property type="entry name" value="Dynein_AAA1S"/>
</dbReference>
<evidence type="ECO:0000256" key="13">
    <source>
        <dbReference type="ARBA" id="ARBA00023212"/>
    </source>
</evidence>
<evidence type="ECO:0000259" key="22">
    <source>
        <dbReference type="Pfam" id="PF12781"/>
    </source>
</evidence>
<evidence type="ECO:0000259" key="21">
    <source>
        <dbReference type="Pfam" id="PF12780"/>
    </source>
</evidence>
<dbReference type="InterPro" id="IPR043160">
    <property type="entry name" value="Dynein_C_barrel"/>
</dbReference>
<dbReference type="Pfam" id="PF12780">
    <property type="entry name" value="AAA_8"/>
    <property type="match status" value="1"/>
</dbReference>
<dbReference type="GO" id="GO:0005929">
    <property type="term" value="C:cilium"/>
    <property type="evidence" value="ECO:0007669"/>
    <property type="project" value="UniProtKB-ARBA"/>
</dbReference>
<dbReference type="Pfam" id="PF08393">
    <property type="entry name" value="DHC_N2"/>
    <property type="match status" value="1"/>
</dbReference>
<dbReference type="SUPFAM" id="SSF52540">
    <property type="entry name" value="P-loop containing nucleoside triphosphate hydrolases"/>
    <property type="match status" value="4"/>
</dbReference>
<dbReference type="InterPro" id="IPR041466">
    <property type="entry name" value="Dynein_AAA5_ext"/>
</dbReference>
<evidence type="ECO:0000256" key="12">
    <source>
        <dbReference type="ARBA" id="ARBA00023175"/>
    </source>
</evidence>
<dbReference type="InterPro" id="IPR027417">
    <property type="entry name" value="P-loop_NTPase"/>
</dbReference>
<name>A0A8T0G8Y4_CERPU</name>
<dbReference type="FunFam" id="3.40.50.300:FF:002141">
    <property type="entry name" value="Dynein heavy chain"/>
    <property type="match status" value="1"/>
</dbReference>
<dbReference type="PANTHER" id="PTHR45703:SF1">
    <property type="entry name" value="DYNEINS HEAVY CHAIN"/>
    <property type="match status" value="1"/>
</dbReference>
<feature type="domain" description="Dynein heavy chain linker" evidence="18">
    <location>
        <begin position="656"/>
        <end position="1062"/>
    </location>
</feature>
<evidence type="ECO:0000256" key="11">
    <source>
        <dbReference type="ARBA" id="ARBA00023069"/>
    </source>
</evidence>
<dbReference type="Gene3D" id="6.10.140.1060">
    <property type="match status" value="1"/>
</dbReference>
<feature type="region of interest" description="Disordered" evidence="16">
    <location>
        <begin position="3625"/>
        <end position="3682"/>
    </location>
</feature>
<dbReference type="GO" id="GO:0060271">
    <property type="term" value="P:cilium assembly"/>
    <property type="evidence" value="ECO:0007669"/>
    <property type="project" value="UniProtKB-ARBA"/>
</dbReference>
<dbReference type="Gene3D" id="1.10.287.2620">
    <property type="match status" value="1"/>
</dbReference>
<feature type="domain" description="Dynein heavy chain coiled coil stalk" evidence="20">
    <location>
        <begin position="2477"/>
        <end position="2821"/>
    </location>
</feature>
<dbReference type="InterPro" id="IPR041228">
    <property type="entry name" value="Dynein_C"/>
</dbReference>
<evidence type="ECO:0008006" key="29">
    <source>
        <dbReference type="Google" id="ProtNLM"/>
    </source>
</evidence>
<evidence type="ECO:0000256" key="7">
    <source>
        <dbReference type="ARBA" id="ARBA00022840"/>
    </source>
</evidence>
<dbReference type="Gene3D" id="3.20.180.20">
    <property type="entry name" value="Dynein heavy chain, N-terminal domain 2"/>
    <property type="match status" value="1"/>
</dbReference>
<keyword evidence="11" id="KW-0969">Cilium</keyword>
<evidence type="ECO:0000256" key="15">
    <source>
        <dbReference type="SAM" id="Coils"/>
    </source>
</evidence>
<dbReference type="InterPro" id="IPR024317">
    <property type="entry name" value="Dynein_heavy_chain_D4_dom"/>
</dbReference>
<protein>
    <recommendedName>
        <fullName evidence="29">Dynein heavy chain</fullName>
    </recommendedName>
</protein>
<dbReference type="GO" id="GO:0008569">
    <property type="term" value="F:minus-end-directed microtubule motor activity"/>
    <property type="evidence" value="ECO:0007669"/>
    <property type="project" value="InterPro"/>
</dbReference>
<dbReference type="FunFam" id="3.40.50.300:FF:000362">
    <property type="entry name" value="Dynein, axonemal, heavy chain 6"/>
    <property type="match status" value="1"/>
</dbReference>
<keyword evidence="14" id="KW-0966">Cell projection</keyword>
<dbReference type="InterPro" id="IPR035706">
    <property type="entry name" value="AAA_9"/>
</dbReference>
<keyword evidence="3" id="KW-0963">Cytoplasm</keyword>
<dbReference type="Gene3D" id="3.10.490.20">
    <property type="match status" value="1"/>
</dbReference>
<dbReference type="Gene3D" id="1.20.920.20">
    <property type="match status" value="1"/>
</dbReference>
<feature type="domain" description="Dynein heavy chain hydrolytic ATP-binding dynein motor region" evidence="19">
    <location>
        <begin position="1192"/>
        <end position="1518"/>
    </location>
</feature>
<proteinExistence type="inferred from homology"/>
<dbReference type="Gene3D" id="1.20.1270.280">
    <property type="match status" value="1"/>
</dbReference>
<evidence type="ECO:0000259" key="18">
    <source>
        <dbReference type="Pfam" id="PF08393"/>
    </source>
</evidence>
<dbReference type="Pfam" id="PF18198">
    <property type="entry name" value="AAA_lid_11"/>
    <property type="match status" value="1"/>
</dbReference>
<keyword evidence="28" id="KW-1185">Reference proteome</keyword>
<evidence type="ECO:0000256" key="1">
    <source>
        <dbReference type="ARBA" id="ARBA00004611"/>
    </source>
</evidence>
<keyword evidence="6" id="KW-0970">Cilium biogenesis/degradation</keyword>
<feature type="compositionally biased region" description="Basic and acidic residues" evidence="16">
    <location>
        <begin position="3664"/>
        <end position="3674"/>
    </location>
</feature>
<evidence type="ECO:0000259" key="26">
    <source>
        <dbReference type="Pfam" id="PF22597"/>
    </source>
</evidence>
<dbReference type="Pfam" id="PF03028">
    <property type="entry name" value="Dynein_heavy"/>
    <property type="match status" value="1"/>
</dbReference>
<feature type="domain" description="Dynein heavy chain C-terminal" evidence="25">
    <location>
        <begin position="3677"/>
        <end position="3959"/>
    </location>
</feature>
<keyword evidence="12" id="KW-0505">Motor protein</keyword>
<evidence type="ECO:0000259" key="24">
    <source>
        <dbReference type="Pfam" id="PF18198"/>
    </source>
</evidence>
<dbReference type="FunFam" id="3.20.180.20:FF:000003">
    <property type="entry name" value="Dynein heavy chain 12, axonemal"/>
    <property type="match status" value="1"/>
</dbReference>
<dbReference type="InterPro" id="IPR041658">
    <property type="entry name" value="AAA_lid_11"/>
</dbReference>
<dbReference type="Gene3D" id="1.10.472.130">
    <property type="match status" value="1"/>
</dbReference>
<comment type="similarity">
    <text evidence="2">Belongs to the dynein heavy chain family.</text>
</comment>
<comment type="subcellular location">
    <subcellularLocation>
        <location evidence="1">Cytoplasm</location>
        <location evidence="1">Cytoskeleton</location>
        <location evidence="1">Flagellum axoneme</location>
    </subcellularLocation>
</comment>
<dbReference type="FunFam" id="3.40.50.300:FF:000223">
    <property type="entry name" value="Dynein heavy chain 3, axonemal"/>
    <property type="match status" value="1"/>
</dbReference>
<dbReference type="FunFam" id="1.20.140.100:FF:000001">
    <property type="entry name" value="dynein heavy chain 17, axonemal"/>
    <property type="match status" value="1"/>
</dbReference>
<dbReference type="FunFam" id="1.20.920.30:FF:000002">
    <property type="entry name" value="Dynein axonemal heavy chain 3"/>
    <property type="match status" value="1"/>
</dbReference>
<dbReference type="Gene3D" id="1.10.8.720">
    <property type="entry name" value="Region D6 of dynein motor"/>
    <property type="match status" value="1"/>
</dbReference>
<gene>
    <name evidence="27" type="ORF">KC19_12G094300</name>
</gene>
<dbReference type="InterPro" id="IPR042219">
    <property type="entry name" value="AAA_lid_11_sf"/>
</dbReference>
<evidence type="ECO:0000256" key="9">
    <source>
        <dbReference type="ARBA" id="ARBA00023017"/>
    </source>
</evidence>
<dbReference type="InterPro" id="IPR024743">
    <property type="entry name" value="Dynein_HC_stalk"/>
</dbReference>
<dbReference type="Pfam" id="PF12777">
    <property type="entry name" value="MT"/>
    <property type="match status" value="1"/>
</dbReference>
<dbReference type="Gene3D" id="1.20.920.30">
    <property type="match status" value="1"/>
</dbReference>
<evidence type="ECO:0000259" key="23">
    <source>
        <dbReference type="Pfam" id="PF17852"/>
    </source>
</evidence>
<dbReference type="Gene3D" id="1.20.140.100">
    <property type="entry name" value="Dynein heavy chain, N-terminal domain 2"/>
    <property type="match status" value="1"/>
</dbReference>
<dbReference type="Pfam" id="PF12774">
    <property type="entry name" value="AAA_6"/>
    <property type="match status" value="1"/>
</dbReference>
<dbReference type="GO" id="GO:0051959">
    <property type="term" value="F:dynein light intermediate chain binding"/>
    <property type="evidence" value="ECO:0007669"/>
    <property type="project" value="InterPro"/>
</dbReference>
<keyword evidence="8" id="KW-0282">Flagellum</keyword>
<dbReference type="Gene3D" id="1.20.58.1120">
    <property type="match status" value="1"/>
</dbReference>
<keyword evidence="13" id="KW-0206">Cytoskeleton</keyword>
<dbReference type="FunFam" id="1.20.920.20:FF:000006">
    <property type="entry name" value="Dynein, axonemal, heavy chain 6"/>
    <property type="match status" value="1"/>
</dbReference>
<dbReference type="FunFam" id="1.10.8.1220:FF:000001">
    <property type="entry name" value="Dynein axonemal heavy chain 5"/>
    <property type="match status" value="1"/>
</dbReference>
<dbReference type="InterPro" id="IPR013602">
    <property type="entry name" value="Dynein_heavy_linker"/>
</dbReference>
<organism evidence="27 28">
    <name type="scientific">Ceratodon purpureus</name>
    <name type="common">Fire moss</name>
    <name type="synonym">Dicranum purpureum</name>
    <dbReference type="NCBI Taxonomy" id="3225"/>
    <lineage>
        <taxon>Eukaryota</taxon>
        <taxon>Viridiplantae</taxon>
        <taxon>Streptophyta</taxon>
        <taxon>Embryophyta</taxon>
        <taxon>Bryophyta</taxon>
        <taxon>Bryophytina</taxon>
        <taxon>Bryopsida</taxon>
        <taxon>Dicranidae</taxon>
        <taxon>Pseudoditrichales</taxon>
        <taxon>Ditrichaceae</taxon>
        <taxon>Ceratodon</taxon>
    </lineage>
</organism>
<dbReference type="Pfam" id="PF12781">
    <property type="entry name" value="AAA_9"/>
    <property type="match status" value="1"/>
</dbReference>
<dbReference type="FunFam" id="1.20.1270.280:FF:000001">
    <property type="entry name" value="dynein heavy chain 7, axonemal"/>
    <property type="match status" value="1"/>
</dbReference>
<evidence type="ECO:0000256" key="16">
    <source>
        <dbReference type="SAM" id="MobiDB-lite"/>
    </source>
</evidence>
<evidence type="ECO:0000313" key="28">
    <source>
        <dbReference type="Proteomes" id="UP000822688"/>
    </source>
</evidence>
<dbReference type="Pfam" id="PF18199">
    <property type="entry name" value="Dynein_C"/>
    <property type="match status" value="1"/>
</dbReference>
<feature type="domain" description="Dynein heavy chain region D6 P-loop" evidence="17">
    <location>
        <begin position="3315"/>
        <end position="3427"/>
    </location>
</feature>
<feature type="domain" description="Dynein heavy chain AAA module D4" evidence="21">
    <location>
        <begin position="2205"/>
        <end position="2462"/>
    </location>
</feature>
<dbReference type="InterPro" id="IPR054354">
    <property type="entry name" value="DYNC2H1-like_lid"/>
</dbReference>